<dbReference type="PANTHER" id="PTHR47926:SF377">
    <property type="entry name" value="OS04G0469400 PROTEIN"/>
    <property type="match status" value="1"/>
</dbReference>
<name>A0AAV8RFJ3_ENSVE</name>
<dbReference type="NCBIfam" id="TIGR00756">
    <property type="entry name" value="PPR"/>
    <property type="match status" value="8"/>
</dbReference>
<evidence type="ECO:0000256" key="3">
    <source>
        <dbReference type="ARBA" id="ARBA00022640"/>
    </source>
</evidence>
<feature type="repeat" description="PPR" evidence="6">
    <location>
        <begin position="357"/>
        <end position="391"/>
    </location>
</feature>
<dbReference type="FunFam" id="1.25.40.10:FF:000395">
    <property type="entry name" value="Pentatricopeptide repeat-containing protein chloroplastic"/>
    <property type="match status" value="1"/>
</dbReference>
<dbReference type="AlphaFoldDB" id="A0AAV8RFJ3"/>
<dbReference type="FunFam" id="1.25.40.10:FF:000341">
    <property type="entry name" value="Pentatricopeptide repeat-containing protein chloroplastic"/>
    <property type="match status" value="1"/>
</dbReference>
<evidence type="ECO:0000313" key="9">
    <source>
        <dbReference type="Proteomes" id="UP001222027"/>
    </source>
</evidence>
<dbReference type="InterPro" id="IPR046960">
    <property type="entry name" value="PPR_At4g14850-like_plant"/>
</dbReference>
<dbReference type="GO" id="GO:0009451">
    <property type="term" value="P:RNA modification"/>
    <property type="evidence" value="ECO:0007669"/>
    <property type="project" value="InterPro"/>
</dbReference>
<dbReference type="GO" id="GO:0003723">
    <property type="term" value="F:RNA binding"/>
    <property type="evidence" value="ECO:0007669"/>
    <property type="project" value="InterPro"/>
</dbReference>
<dbReference type="Pfam" id="PF01535">
    <property type="entry name" value="PPR"/>
    <property type="match status" value="7"/>
</dbReference>
<feature type="repeat" description="PPR" evidence="6">
    <location>
        <begin position="659"/>
        <end position="693"/>
    </location>
</feature>
<comment type="subcellular location">
    <subcellularLocation>
        <location evidence="1">Plastid</location>
        <location evidence="1">Chloroplast</location>
    </subcellularLocation>
</comment>
<feature type="repeat" description="PPR" evidence="6">
    <location>
        <begin position="326"/>
        <end position="356"/>
    </location>
</feature>
<organism evidence="8 9">
    <name type="scientific">Ensete ventricosum</name>
    <name type="common">Abyssinian banana</name>
    <name type="synonym">Musa ensete</name>
    <dbReference type="NCBI Taxonomy" id="4639"/>
    <lineage>
        <taxon>Eukaryota</taxon>
        <taxon>Viridiplantae</taxon>
        <taxon>Streptophyta</taxon>
        <taxon>Embryophyta</taxon>
        <taxon>Tracheophyta</taxon>
        <taxon>Spermatophyta</taxon>
        <taxon>Magnoliopsida</taxon>
        <taxon>Liliopsida</taxon>
        <taxon>Zingiberales</taxon>
        <taxon>Musaceae</taxon>
        <taxon>Ensete</taxon>
    </lineage>
</organism>
<evidence type="ECO:0000256" key="5">
    <source>
        <dbReference type="ARBA" id="ARBA00022946"/>
    </source>
</evidence>
<dbReference type="InterPro" id="IPR002885">
    <property type="entry name" value="PPR_rpt"/>
</dbReference>
<sequence length="967" mass="106107">MSVVFHNAFPTAPPVGNGSNKKLLWMALSLQQQQQQASFSAATIPSRVALLSHSTPASTLLSVKEACKQGDLAQAFRLLANSPQCPSQDAYSSILELCASRNAPLQGQQVHSHIVKSNSLPDDGFLSTKLLFMYGKCGRLCDAEKLFDEMPHRSIFAWNALVGAYASKARPSLAIATFQEMRVRGTPPDACTLASVLKACGALEDVYTGTATHGSAVKCGLDSTGFVSNALVSMYAKCGRFGSARRLFERMDEERDVVSWNSIISACLQDGQFFEVLTLFTEMQRASVPMNSYTTVGVLQACAELSLPRLGMEMHASLLKKDAKLEIYECNALVVLYARCGRIGDAKQVFCEMEEKDNVSWNSMLSGYVQNGLYQEAMDFFCEIIGLGFEADQVSLISVASASGRLGNRVHGKEVHAYAMKHGLDCELQVGNTLIDMYTKCHLIDYAEGVFCKLHAKDRVSWTTMIAGYAQNSRSSEALELFRRVQADGVKADSMMIGSILQAVSGLVCLSLLEQVHGYAIRHGLLDLVLNNTIIDVYGECGKVSGACRVFGTIRDKDVVSWTSMITCYVNDGLPNEALCSFRDMVAADVEPDAVSLITVLGAAAGMSSSMKGKEIHGFMCRRRYPTEGAVGSSLVDMYARCGDIESSAKVFGNVRCKDLVLWTTMIDARGMHGQGEEAMRLFRGLREMGIVPDEVTFLALLYACSHSGLVDAGKRYLEMMTGEYGLEAWPEHYACVVDLLGRSGRTEEAFEFIKSMPAKPTAAVWCALLGACRVHRDHKLGKIAAEKLLELEPGSPGNYVLVSNVSAATRNWEEAGAARATMERRGLKKDPACSWIEVGKKVHAFVARDSSHKESGAIYSKLAEMVEGVKKEGGYAENTRFVLQDVPEEEKIKMLHGHSERLAMAFGLLYAPKGSPIRITKNLRVCGDCHEFTKLVSKLYEKEIIVRDANRFHRFRGGHCSCRDFW</sequence>
<proteinExistence type="predicted"/>
<accession>A0AAV8RFJ3</accession>
<dbReference type="Pfam" id="PF20431">
    <property type="entry name" value="E_motif"/>
    <property type="match status" value="1"/>
</dbReference>
<dbReference type="PANTHER" id="PTHR47926">
    <property type="entry name" value="PENTATRICOPEPTIDE REPEAT-CONTAINING PROTEIN"/>
    <property type="match status" value="1"/>
</dbReference>
<dbReference type="FunFam" id="1.25.40.10:FF:000285">
    <property type="entry name" value="Pentatricopeptide repeat-containing protein, chloroplastic"/>
    <property type="match status" value="1"/>
</dbReference>
<dbReference type="Pfam" id="PF13041">
    <property type="entry name" value="PPR_2"/>
    <property type="match status" value="4"/>
</dbReference>
<gene>
    <name evidence="8" type="ORF">OPV22_011526</name>
</gene>
<keyword evidence="4" id="KW-0677">Repeat</keyword>
<dbReference type="InterPro" id="IPR011990">
    <property type="entry name" value="TPR-like_helical_dom_sf"/>
</dbReference>
<feature type="repeat" description="PPR" evidence="6">
    <location>
        <begin position="154"/>
        <end position="188"/>
    </location>
</feature>
<dbReference type="InterPro" id="IPR046848">
    <property type="entry name" value="E_motif"/>
</dbReference>
<dbReference type="FunFam" id="1.25.40.10:FF:000366">
    <property type="entry name" value="Pentatricopeptide (PPR) repeat-containing protein"/>
    <property type="match status" value="1"/>
</dbReference>
<dbReference type="Pfam" id="PF14432">
    <property type="entry name" value="DYW_deaminase"/>
    <property type="match status" value="1"/>
</dbReference>
<dbReference type="InterPro" id="IPR032867">
    <property type="entry name" value="DYW_dom"/>
</dbReference>
<protein>
    <recommendedName>
        <fullName evidence="7">DYW domain-containing protein</fullName>
    </recommendedName>
</protein>
<reference evidence="8 9" key="1">
    <citation type="submission" date="2022-12" db="EMBL/GenBank/DDBJ databases">
        <title>Chromosome-scale assembly of the Ensete ventricosum genome.</title>
        <authorList>
            <person name="Dussert Y."/>
            <person name="Stocks J."/>
            <person name="Wendawek A."/>
            <person name="Woldeyes F."/>
            <person name="Nichols R.A."/>
            <person name="Borrell J.S."/>
        </authorList>
    </citation>
    <scope>NUCLEOTIDE SEQUENCE [LARGE SCALE GENOMIC DNA]</scope>
    <source>
        <strain evidence="9">cv. Maze</strain>
        <tissue evidence="8">Seeds</tissue>
    </source>
</reference>
<dbReference type="EMBL" id="JAQQAF010000003">
    <property type="protein sequence ID" value="KAJ8500974.1"/>
    <property type="molecule type" value="Genomic_DNA"/>
</dbReference>
<dbReference type="FunFam" id="1.25.40.10:FF:000144">
    <property type="entry name" value="Pentatricopeptide repeat-containing protein, mitochondrial"/>
    <property type="match status" value="1"/>
</dbReference>
<evidence type="ECO:0000259" key="7">
    <source>
        <dbReference type="Pfam" id="PF14432"/>
    </source>
</evidence>
<feature type="domain" description="DYW" evidence="7">
    <location>
        <begin position="875"/>
        <end position="967"/>
    </location>
</feature>
<dbReference type="Gene3D" id="1.25.40.10">
    <property type="entry name" value="Tetratricopeptide repeat domain"/>
    <property type="match status" value="7"/>
</dbReference>
<dbReference type="PROSITE" id="PS51375">
    <property type="entry name" value="PPR"/>
    <property type="match status" value="8"/>
</dbReference>
<feature type="repeat" description="PPR" evidence="6">
    <location>
        <begin position="256"/>
        <end position="290"/>
    </location>
</feature>
<evidence type="ECO:0000256" key="1">
    <source>
        <dbReference type="ARBA" id="ARBA00004229"/>
    </source>
</evidence>
<dbReference type="GO" id="GO:0009507">
    <property type="term" value="C:chloroplast"/>
    <property type="evidence" value="ECO:0007669"/>
    <property type="project" value="UniProtKB-SubCell"/>
</dbReference>
<evidence type="ECO:0000256" key="4">
    <source>
        <dbReference type="ARBA" id="ARBA00022737"/>
    </source>
</evidence>
<evidence type="ECO:0000313" key="8">
    <source>
        <dbReference type="EMBL" id="KAJ8500974.1"/>
    </source>
</evidence>
<dbReference type="Proteomes" id="UP001222027">
    <property type="component" value="Unassembled WGS sequence"/>
</dbReference>
<keyword evidence="2" id="KW-0150">Chloroplast</keyword>
<comment type="caution">
    <text evidence="8">The sequence shown here is derived from an EMBL/GenBank/DDBJ whole genome shotgun (WGS) entry which is preliminary data.</text>
</comment>
<keyword evidence="9" id="KW-1185">Reference proteome</keyword>
<evidence type="ECO:0000256" key="2">
    <source>
        <dbReference type="ARBA" id="ARBA00022528"/>
    </source>
</evidence>
<feature type="repeat" description="PPR" evidence="6">
    <location>
        <begin position="224"/>
        <end position="254"/>
    </location>
</feature>
<evidence type="ECO:0000256" key="6">
    <source>
        <dbReference type="PROSITE-ProRule" id="PRU00708"/>
    </source>
</evidence>
<keyword evidence="3" id="KW-0934">Plastid</keyword>
<dbReference type="GO" id="GO:0008270">
    <property type="term" value="F:zinc ion binding"/>
    <property type="evidence" value="ECO:0007669"/>
    <property type="project" value="InterPro"/>
</dbReference>
<dbReference type="FunFam" id="1.25.40.10:FF:000073">
    <property type="entry name" value="Pentatricopeptide repeat-containing protein chloroplastic"/>
    <property type="match status" value="2"/>
</dbReference>
<dbReference type="SUPFAM" id="SSF48452">
    <property type="entry name" value="TPR-like"/>
    <property type="match status" value="1"/>
</dbReference>
<feature type="repeat" description="PPR" evidence="6">
    <location>
        <begin position="458"/>
        <end position="492"/>
    </location>
</feature>
<keyword evidence="5" id="KW-0809">Transit peptide</keyword>
<feature type="repeat" description="PPR" evidence="6">
    <location>
        <begin position="558"/>
        <end position="592"/>
    </location>
</feature>